<reference evidence="5 6" key="2">
    <citation type="journal article" date="2012" name="Stand. Genomic Sci.">
        <title>Complete genome sequence of the aquatic bacterium Runella slithyformis type strain (LSU 4(T)).</title>
        <authorList>
            <person name="Copeland A."/>
            <person name="Zhang X."/>
            <person name="Misra M."/>
            <person name="Lapidus A."/>
            <person name="Nolan M."/>
            <person name="Lucas S."/>
            <person name="Deshpande S."/>
            <person name="Cheng J.F."/>
            <person name="Tapia R."/>
            <person name="Goodwin L.A."/>
            <person name="Pitluck S."/>
            <person name="Liolios K."/>
            <person name="Pagani I."/>
            <person name="Ivanova N."/>
            <person name="Mikhailova N."/>
            <person name="Pati A."/>
            <person name="Chen A."/>
            <person name="Palaniappan K."/>
            <person name="Land M."/>
            <person name="Hauser L."/>
            <person name="Pan C."/>
            <person name="Jeffries C.D."/>
            <person name="Detter J.C."/>
            <person name="Brambilla E.M."/>
            <person name="Rohde M."/>
            <person name="Djao O.D."/>
            <person name="Goker M."/>
            <person name="Sikorski J."/>
            <person name="Tindall B.J."/>
            <person name="Woyke T."/>
            <person name="Bristow J."/>
            <person name="Eisen J.A."/>
            <person name="Markowitz V."/>
            <person name="Hugenholtz P."/>
            <person name="Kyrpides N.C."/>
            <person name="Klenk H.P."/>
            <person name="Mavromatis K."/>
        </authorList>
    </citation>
    <scope>NUCLEOTIDE SEQUENCE [LARGE SCALE GENOMIC DNA]</scope>
    <source>
        <strain evidence="6">ATCC 29530 / DSM 19594 / LMG 11500 / NCIMB 11436 / LSU 4</strain>
    </source>
</reference>
<accession>A0A7U3ZM37</accession>
<protein>
    <recommendedName>
        <fullName evidence="4">4-O-methyl-glucuronoyl methylesterase-like domain-containing protein</fullName>
    </recommendedName>
</protein>
<keyword evidence="6" id="KW-1185">Reference proteome</keyword>
<evidence type="ECO:0000256" key="2">
    <source>
        <dbReference type="ARBA" id="ARBA00022729"/>
    </source>
</evidence>
<dbReference type="RefSeq" id="WP_013929002.1">
    <property type="nucleotide sequence ID" value="NC_015703.1"/>
</dbReference>
<gene>
    <name evidence="5" type="ordered locus">Runsl_3325</name>
</gene>
<evidence type="ECO:0000313" key="6">
    <source>
        <dbReference type="Proteomes" id="UP000000493"/>
    </source>
</evidence>
<name>A0A7U3ZM37_RUNSL</name>
<dbReference type="SUPFAM" id="SSF53474">
    <property type="entry name" value="alpha/beta-Hydrolases"/>
    <property type="match status" value="1"/>
</dbReference>
<reference evidence="6" key="1">
    <citation type="submission" date="2011-06" db="EMBL/GenBank/DDBJ databases">
        <title>The complete genome of chromosome of Runella slithyformis DSM 19594.</title>
        <authorList>
            <consortium name="US DOE Joint Genome Institute (JGI-PGF)"/>
            <person name="Lucas S."/>
            <person name="Han J."/>
            <person name="Lapidus A."/>
            <person name="Bruce D."/>
            <person name="Goodwin L."/>
            <person name="Pitluck S."/>
            <person name="Peters L."/>
            <person name="Kyrpides N."/>
            <person name="Mavromatis K."/>
            <person name="Ivanova N."/>
            <person name="Ovchinnikova G."/>
            <person name="Zhang X."/>
            <person name="Misra M."/>
            <person name="Detter J.C."/>
            <person name="Tapia R."/>
            <person name="Han C."/>
            <person name="Land M."/>
            <person name="Hauser L."/>
            <person name="Markowitz V."/>
            <person name="Cheng J.-F."/>
            <person name="Hugenholtz P."/>
            <person name="Woyke T."/>
            <person name="Wu D."/>
            <person name="Tindall B."/>
            <person name="Faehrich R."/>
            <person name="Brambilla E."/>
            <person name="Klenk H.-P."/>
            <person name="Eisen J.A."/>
        </authorList>
    </citation>
    <scope>NUCLEOTIDE SEQUENCE [LARGE SCALE GENOMIC DNA]</scope>
    <source>
        <strain evidence="6">ATCC 29530 / DSM 19594 / LMG 11500 / NCIMB 11436 / LSU 4</strain>
    </source>
</reference>
<dbReference type="GO" id="GO:0052689">
    <property type="term" value="F:carboxylic ester hydrolase activity"/>
    <property type="evidence" value="ECO:0007669"/>
    <property type="project" value="UniProtKB-KW"/>
</dbReference>
<organism evidence="5 6">
    <name type="scientific">Runella slithyformis (strain ATCC 29530 / DSM 19594 / LMG 11500 / NCIMB 11436 / LSU 4)</name>
    <dbReference type="NCBI Taxonomy" id="761193"/>
    <lineage>
        <taxon>Bacteria</taxon>
        <taxon>Pseudomonadati</taxon>
        <taxon>Bacteroidota</taxon>
        <taxon>Cytophagia</taxon>
        <taxon>Cytophagales</taxon>
        <taxon>Spirosomataceae</taxon>
        <taxon>Runella</taxon>
    </lineage>
</organism>
<feature type="domain" description="4-O-methyl-glucuronoyl methylesterase-like" evidence="4">
    <location>
        <begin position="229"/>
        <end position="376"/>
    </location>
</feature>
<dbReference type="Gene3D" id="3.40.50.1820">
    <property type="entry name" value="alpha/beta hydrolase"/>
    <property type="match status" value="1"/>
</dbReference>
<dbReference type="KEGG" id="rsi:Runsl_3325"/>
<dbReference type="AlphaFoldDB" id="A0A7U3ZM37"/>
<dbReference type="InterPro" id="IPR054579">
    <property type="entry name" value="GCE-like_dom"/>
</dbReference>
<keyword evidence="3" id="KW-0378">Hydrolase</keyword>
<evidence type="ECO:0000256" key="3">
    <source>
        <dbReference type="ARBA" id="ARBA00022801"/>
    </source>
</evidence>
<keyword evidence="1" id="KW-0719">Serine esterase</keyword>
<sequence>MSQKKIITGTLVLLLSGFIVNIYAQISETNYDESKVPPYSLPDALIKSDGNKIKTGRQWKTQRNFWINLFSEYMYGYTPKKDIKLRFQTLDIKNDALNNQAIRKRVNIYIADYPMLKPIELLLYVPKFAKKPVPVFISLNYVGNHGITFENDIPLSERWMLGWVDKTNTLIVNNRATEKARGMQARRWPLEEILLRGYAVATAYYGDIEPDYANGWQTGIRSVLGDSTQNNNWGAIGAWAWGMSRMLDYIKTEPLVNASQAIALGHSRLGKAALWAGAQDERFAMVISNNSGGGGASLSRRDFGEKIENSLAAVPYWYCRNYANYRNRVNDLPFDQHILLSLAAPRYLYVASASKDLWADPRGEFLSTVETAKVYHLFMKKGLGTAVWPNANSSVFGDAVGYHLRDGVHDILVYDWKKFMDFADEKFRK</sequence>
<keyword evidence="2" id="KW-0732">Signal</keyword>
<evidence type="ECO:0000313" key="5">
    <source>
        <dbReference type="EMBL" id="AEI49697.1"/>
    </source>
</evidence>
<dbReference type="Pfam" id="PF22244">
    <property type="entry name" value="GCE_fung"/>
    <property type="match status" value="1"/>
</dbReference>
<dbReference type="InterPro" id="IPR029058">
    <property type="entry name" value="AB_hydrolase_fold"/>
</dbReference>
<dbReference type="Proteomes" id="UP000000493">
    <property type="component" value="Chromosome"/>
</dbReference>
<dbReference type="EMBL" id="CP002859">
    <property type="protein sequence ID" value="AEI49697.1"/>
    <property type="molecule type" value="Genomic_DNA"/>
</dbReference>
<evidence type="ECO:0000256" key="1">
    <source>
        <dbReference type="ARBA" id="ARBA00022487"/>
    </source>
</evidence>
<evidence type="ECO:0000259" key="4">
    <source>
        <dbReference type="Pfam" id="PF22244"/>
    </source>
</evidence>
<proteinExistence type="predicted"/>